<protein>
    <recommendedName>
        <fullName evidence="5">L domain-like protein</fullName>
    </recommendedName>
</protein>
<dbReference type="PANTHER" id="PTHR48064">
    <property type="entry name" value="OS01G0750400 PROTEIN"/>
    <property type="match status" value="1"/>
</dbReference>
<feature type="region of interest" description="Disordered" evidence="1">
    <location>
        <begin position="420"/>
        <end position="439"/>
    </location>
</feature>
<feature type="transmembrane region" description="Helical" evidence="2">
    <location>
        <begin position="473"/>
        <end position="498"/>
    </location>
</feature>
<evidence type="ECO:0000256" key="1">
    <source>
        <dbReference type="SAM" id="MobiDB-lite"/>
    </source>
</evidence>
<evidence type="ECO:0000256" key="2">
    <source>
        <dbReference type="SAM" id="Phobius"/>
    </source>
</evidence>
<evidence type="ECO:0008006" key="5">
    <source>
        <dbReference type="Google" id="ProtNLM"/>
    </source>
</evidence>
<name>A0A1Y1VSG9_9FUNG</name>
<gene>
    <name evidence="3" type="ORF">BCR32DRAFT_306960</name>
</gene>
<accession>A0A1Y1VSG9</accession>
<reference evidence="3 4" key="2">
    <citation type="submission" date="2016-08" db="EMBL/GenBank/DDBJ databases">
        <title>Pervasive Adenine N6-methylation of Active Genes in Fungi.</title>
        <authorList>
            <consortium name="DOE Joint Genome Institute"/>
            <person name="Mondo S.J."/>
            <person name="Dannebaum R.O."/>
            <person name="Kuo R.C."/>
            <person name="Labutti K."/>
            <person name="Haridas S."/>
            <person name="Kuo A."/>
            <person name="Salamov A."/>
            <person name="Ahrendt S.R."/>
            <person name="Lipzen A."/>
            <person name="Sullivan W."/>
            <person name="Andreopoulos W.B."/>
            <person name="Clum A."/>
            <person name="Lindquist E."/>
            <person name="Daum C."/>
            <person name="Ramamoorthy G.K."/>
            <person name="Gryganskyi A."/>
            <person name="Culley D."/>
            <person name="Magnuson J.K."/>
            <person name="James T.Y."/>
            <person name="O'Malley M.A."/>
            <person name="Stajich J.E."/>
            <person name="Spatafora J.W."/>
            <person name="Visel A."/>
            <person name="Grigoriev I.V."/>
        </authorList>
    </citation>
    <scope>NUCLEOTIDE SEQUENCE [LARGE SCALE GENOMIC DNA]</scope>
    <source>
        <strain evidence="3 4">S4</strain>
    </source>
</reference>
<dbReference type="InterPro" id="IPR053038">
    <property type="entry name" value="RLP_Defense"/>
</dbReference>
<feature type="transmembrane region" description="Helical" evidence="2">
    <location>
        <begin position="249"/>
        <end position="267"/>
    </location>
</feature>
<comment type="caution">
    <text evidence="3">The sequence shown here is derived from an EMBL/GenBank/DDBJ whole genome shotgun (WGS) entry which is preliminary data.</text>
</comment>
<dbReference type="Proteomes" id="UP000193944">
    <property type="component" value="Unassembled WGS sequence"/>
</dbReference>
<dbReference type="Gene3D" id="3.80.10.10">
    <property type="entry name" value="Ribonuclease Inhibitor"/>
    <property type="match status" value="1"/>
</dbReference>
<dbReference type="STRING" id="1754192.A0A1Y1VSG9"/>
<dbReference type="SUPFAM" id="SSF52058">
    <property type="entry name" value="L domain-like"/>
    <property type="match status" value="1"/>
</dbReference>
<dbReference type="PANTHER" id="PTHR48064:SF6">
    <property type="entry name" value="RECEPTOR-LIKE PROTEIN KINASE 2"/>
    <property type="match status" value="1"/>
</dbReference>
<sequence length="733" mass="85366">MDSDCNSLKDSVNILNSVNINDNIEANTKISENEIINNDINIYEVESNINVNLEKNSKSSKTSIIDNSDKNSKIFNISSLNDEVDKNLIISEREKEVINNGLYENINIYEEGNNINVNLEKNLKSSKTSITDDLDKNLIISEREREVINNGLFENINIYEVYEEGNNINVNLEKNLKSSKTSITDDLYKNSKILKTAVLDDDLDENLKISKTSLKDLNENSKLSITSINNSSTKDLKYIPPKDRKIHDIWGILIYTITTSLMFFLYIQSITILQLYGMPDKESFYVELFNSITDDDSGNTSEIMINEKNLSFFNQRKYYNDYEYYNYNIYNNSLNYMDISYNNNNLKYNNSLNYMDISYNNNNLKYNNSLNYMDISYNNNNLKYNNSLNYMDISYNNNLNYNYLLSSNDNILNNYMTKKENNDNEQQPKNGNNEMEQPMNDYDKEEEIKKELESENNEEINIESEEINDSKSLIIILYLISVSSTFVVACIYLCFLLLELNNNHIINFPYQFKKFQSLKTLKLHNNNIEGGLTVNVSDMRNLEYLDLTNNSMGGMLYIPKSLTTLITTKNKFDSIEVQSNNNLEYLYLNDNEITGQLTTELLFFEKLHTLDIDNNYFSSYTPIQNMKLVYISLANTIVNNIPNSIFLLSNLSDFGTCKNNFISNTKANYKECSKTDIEEINEDIINIKKKYNYDDDDDNDDDGNSEKIIKIKTKILLEYIYKLWFLLEHKLFG</sequence>
<dbReference type="AlphaFoldDB" id="A0A1Y1VSG9"/>
<dbReference type="InterPro" id="IPR032675">
    <property type="entry name" value="LRR_dom_sf"/>
</dbReference>
<reference evidence="3 4" key="1">
    <citation type="submission" date="2016-08" db="EMBL/GenBank/DDBJ databases">
        <title>A Parts List for Fungal Cellulosomes Revealed by Comparative Genomics.</title>
        <authorList>
            <consortium name="DOE Joint Genome Institute"/>
            <person name="Haitjema C.H."/>
            <person name="Gilmore S.P."/>
            <person name="Henske J.K."/>
            <person name="Solomon K.V."/>
            <person name="De Groot R."/>
            <person name="Kuo A."/>
            <person name="Mondo S.J."/>
            <person name="Salamov A.A."/>
            <person name="Labutti K."/>
            <person name="Zhao Z."/>
            <person name="Chiniquy J."/>
            <person name="Barry K."/>
            <person name="Brewer H.M."/>
            <person name="Purvine S.O."/>
            <person name="Wright A.T."/>
            <person name="Boxma B."/>
            <person name="Van Alen T."/>
            <person name="Hackstein J.H."/>
            <person name="Baker S.E."/>
            <person name="Grigoriev I.V."/>
            <person name="O'Malley M.A."/>
        </authorList>
    </citation>
    <scope>NUCLEOTIDE SEQUENCE [LARGE SCALE GENOMIC DNA]</scope>
    <source>
        <strain evidence="3 4">S4</strain>
    </source>
</reference>
<evidence type="ECO:0000313" key="4">
    <source>
        <dbReference type="Proteomes" id="UP000193944"/>
    </source>
</evidence>
<dbReference type="EMBL" id="MCFG01000544">
    <property type="protein sequence ID" value="ORX64241.1"/>
    <property type="molecule type" value="Genomic_DNA"/>
</dbReference>
<proteinExistence type="predicted"/>
<keyword evidence="2" id="KW-0812">Transmembrane</keyword>
<keyword evidence="4" id="KW-1185">Reference proteome</keyword>
<organism evidence="3 4">
    <name type="scientific">Anaeromyces robustus</name>
    <dbReference type="NCBI Taxonomy" id="1754192"/>
    <lineage>
        <taxon>Eukaryota</taxon>
        <taxon>Fungi</taxon>
        <taxon>Fungi incertae sedis</taxon>
        <taxon>Chytridiomycota</taxon>
        <taxon>Chytridiomycota incertae sedis</taxon>
        <taxon>Neocallimastigomycetes</taxon>
        <taxon>Neocallimastigales</taxon>
        <taxon>Neocallimastigaceae</taxon>
        <taxon>Anaeromyces</taxon>
    </lineage>
</organism>
<evidence type="ECO:0000313" key="3">
    <source>
        <dbReference type="EMBL" id="ORX64241.1"/>
    </source>
</evidence>
<feature type="compositionally biased region" description="Polar residues" evidence="1">
    <location>
        <begin position="424"/>
        <end position="435"/>
    </location>
</feature>
<keyword evidence="2" id="KW-0472">Membrane</keyword>
<keyword evidence="2" id="KW-1133">Transmembrane helix</keyword>